<protein>
    <recommendedName>
        <fullName evidence="4">TonB-dependent receptor plug domain-containing protein</fullName>
    </recommendedName>
</protein>
<evidence type="ECO:0000313" key="3">
    <source>
        <dbReference type="Proteomes" id="UP000625780"/>
    </source>
</evidence>
<feature type="signal peptide" evidence="1">
    <location>
        <begin position="1"/>
        <end position="18"/>
    </location>
</feature>
<dbReference type="EMBL" id="BMFH01000001">
    <property type="protein sequence ID" value="GGD47930.1"/>
    <property type="molecule type" value="Genomic_DNA"/>
</dbReference>
<name>A0ABQ1QWW2_9FLAO</name>
<evidence type="ECO:0000256" key="1">
    <source>
        <dbReference type="SAM" id="SignalP"/>
    </source>
</evidence>
<proteinExistence type="predicted"/>
<keyword evidence="1" id="KW-0732">Signal</keyword>
<evidence type="ECO:0008006" key="4">
    <source>
        <dbReference type="Google" id="ProtNLM"/>
    </source>
</evidence>
<reference evidence="3" key="1">
    <citation type="journal article" date="2019" name="Int. J. Syst. Evol. Microbiol.">
        <title>The Global Catalogue of Microorganisms (GCM) 10K type strain sequencing project: providing services to taxonomists for standard genome sequencing and annotation.</title>
        <authorList>
            <consortium name="The Broad Institute Genomics Platform"/>
            <consortium name="The Broad Institute Genome Sequencing Center for Infectious Disease"/>
            <person name="Wu L."/>
            <person name="Ma J."/>
        </authorList>
    </citation>
    <scope>NUCLEOTIDE SEQUENCE [LARGE SCALE GENOMIC DNA]</scope>
    <source>
        <strain evidence="3">CGMCC 1.12606</strain>
    </source>
</reference>
<evidence type="ECO:0000313" key="2">
    <source>
        <dbReference type="EMBL" id="GGD47930.1"/>
    </source>
</evidence>
<keyword evidence="3" id="KW-1185">Reference proteome</keyword>
<feature type="chain" id="PRO_5046223566" description="TonB-dependent receptor plug domain-containing protein" evidence="1">
    <location>
        <begin position="19"/>
        <end position="785"/>
    </location>
</feature>
<dbReference type="RefSeq" id="WP_188369907.1">
    <property type="nucleotide sequence ID" value="NZ_BMFH01000001.1"/>
</dbReference>
<organism evidence="2 3">
    <name type="scientific">Muriicola marianensis</name>
    <dbReference type="NCBI Taxonomy" id="1324801"/>
    <lineage>
        <taxon>Bacteria</taxon>
        <taxon>Pseudomonadati</taxon>
        <taxon>Bacteroidota</taxon>
        <taxon>Flavobacteriia</taxon>
        <taxon>Flavobacteriales</taxon>
        <taxon>Flavobacteriaceae</taxon>
        <taxon>Muriicola</taxon>
    </lineage>
</organism>
<dbReference type="Gene3D" id="2.60.40.1930">
    <property type="match status" value="1"/>
</dbReference>
<accession>A0ABQ1QWW2</accession>
<sequence>MKYFFCTLAVLTTLFTHAQNPGSFEDVLPAFEAYSELPREVAFVHLNKSVYIKGEGIGFKAYVLDKDTKKRSLETKNFYCTVTDSLGKVVKQQLIRIENGVGSGVIRLDSTFTTGTYHFRGFTNWMRNFSEPNYFEQVLTVLDPEKTEEIAPVETELSVDAQFLPESGHALVGVNTNFGAIIKDDKGFGFPFLEGEIVSDDGDVVTGFKLNAFGIGRFLLIPEQGKDYYAVFRIANKDFRIPIGYIEPQGVTCTLKDLRDKLGLILNARFNNKWQKDQDFMLSIHNGDSIKAIDISFRDNPKVVKVFPKSDLYPGVNVITLFDASGTPVLERLYFNHEGIVIHEATAPEINFAADSVRVSFSVEGLDPKYWNSLSVSVLPERTEAQESHHNLPSYTLLNPYVRGPVEKASYYFSNITPRKIYELDNLLITQGWSSYQWNTVRNKPPKYLFDFEKGLTYKVTFNEKRTNEYFISPTLYNDSEFVTVGEEQKFFSRDNFFPINDEKLGVAAIDKNGTWYPPRVFVQFKPSFVPNLGLNEVSLLGNRENRILKEAEETTAFEGFYEVQMLDEVLLLEESKKKRIEKIRNKAIGRVEFFEDNDWRRNMWLSTYLSSRGYIVNDNSGTFSIVARTPNSLNNARPAIFLDGVLLTDFSVLYRFSMDIVDYIEINPSGVGEGIRGGGGVIRIVTDPSKLQRNGLGGESLVDYDIPLTFSYDKRFYNPIYNNPSGEFFNSFGAIDWHPNVVLDTEGKGEFSFLNYGLPAVKLFIEGIVNDREFVTDVVEVKIQ</sequence>
<dbReference type="Proteomes" id="UP000625780">
    <property type="component" value="Unassembled WGS sequence"/>
</dbReference>
<gene>
    <name evidence="2" type="ORF">GCM10011361_13390</name>
</gene>
<comment type="caution">
    <text evidence="2">The sequence shown here is derived from an EMBL/GenBank/DDBJ whole genome shotgun (WGS) entry which is preliminary data.</text>
</comment>